<dbReference type="Proteomes" id="UP001597205">
    <property type="component" value="Unassembled WGS sequence"/>
</dbReference>
<dbReference type="EMBL" id="JBHTKY010000019">
    <property type="protein sequence ID" value="MFD1166501.1"/>
    <property type="molecule type" value="Genomic_DNA"/>
</dbReference>
<dbReference type="RefSeq" id="WP_380897215.1">
    <property type="nucleotide sequence ID" value="NZ_JBHTKY010000019.1"/>
</dbReference>
<evidence type="ECO:0000313" key="2">
    <source>
        <dbReference type="Proteomes" id="UP001597205"/>
    </source>
</evidence>
<dbReference type="InterPro" id="IPR011990">
    <property type="entry name" value="TPR-like_helical_dom_sf"/>
</dbReference>
<dbReference type="SUPFAM" id="SSF48452">
    <property type="entry name" value="TPR-like"/>
    <property type="match status" value="1"/>
</dbReference>
<comment type="caution">
    <text evidence="1">The sequence shown here is derived from an EMBL/GenBank/DDBJ whole genome shotgun (WGS) entry which is preliminary data.</text>
</comment>
<evidence type="ECO:0000313" key="1">
    <source>
        <dbReference type="EMBL" id="MFD1166501.1"/>
    </source>
</evidence>
<keyword evidence="2" id="KW-1185">Reference proteome</keyword>
<organism evidence="1 2">
    <name type="scientific">Sphingobacterium daejeonense</name>
    <dbReference type="NCBI Taxonomy" id="371142"/>
    <lineage>
        <taxon>Bacteria</taxon>
        <taxon>Pseudomonadati</taxon>
        <taxon>Bacteroidota</taxon>
        <taxon>Sphingobacteriia</taxon>
        <taxon>Sphingobacteriales</taxon>
        <taxon>Sphingobacteriaceae</taxon>
        <taxon>Sphingobacterium</taxon>
    </lineage>
</organism>
<name>A0ABW3RNT3_9SPHI</name>
<reference evidence="2" key="1">
    <citation type="journal article" date="2019" name="Int. J. Syst. Evol. Microbiol.">
        <title>The Global Catalogue of Microorganisms (GCM) 10K type strain sequencing project: providing services to taxonomists for standard genome sequencing and annotation.</title>
        <authorList>
            <consortium name="The Broad Institute Genomics Platform"/>
            <consortium name="The Broad Institute Genome Sequencing Center for Infectious Disease"/>
            <person name="Wu L."/>
            <person name="Ma J."/>
        </authorList>
    </citation>
    <scope>NUCLEOTIDE SEQUENCE [LARGE SCALE GENOMIC DNA]</scope>
    <source>
        <strain evidence="2">CCUG 52468</strain>
    </source>
</reference>
<gene>
    <name evidence="1" type="ORF">ACFQ2C_12880</name>
</gene>
<protein>
    <submittedName>
        <fullName evidence="1">Tetratricopeptide repeat protein</fullName>
    </submittedName>
</protein>
<sequence length="370" mass="42188">MIDKVRVIFAVGLVITTFNLNAQNSDKPLDPSGFVTKYDSTFAGIGPKVYVLPAPRTKEEELVDSYKEKKGFYDSIARQLDYQNIIEDFKPTSNAGYIKQNFNPFPSNEQDWNALLTKLEQNRNLPLAAGLANEYALELLKQGEIGKSIVILIRGLNMANSANTGEKFALEHNLANAYLYNGNISNASAMQETFLQSAVSNKAQVDQANTLVRIAMVQAYQKNFKAAENTIIRRAFPIFNKTKNYTGKVNALINLAKIYQLQNKHTEAQWFLIQARDLATLRRVDNQLPEIEYMLAFSKYVQQNYSVAQREFEKAKSLADEEKNKVLQLAIHDKLGDIYLLQGNFEDAERELSDYWRLRNELFRSKQVDL</sequence>
<dbReference type="Gene3D" id="1.25.40.10">
    <property type="entry name" value="Tetratricopeptide repeat domain"/>
    <property type="match status" value="1"/>
</dbReference>
<proteinExistence type="predicted"/>
<accession>A0ABW3RNT3</accession>